<dbReference type="InterPro" id="IPR000719">
    <property type="entry name" value="Prot_kinase_dom"/>
</dbReference>
<dbReference type="GO" id="GO:0044773">
    <property type="term" value="P:mitotic DNA damage checkpoint signaling"/>
    <property type="evidence" value="ECO:0007669"/>
    <property type="project" value="TreeGrafter"/>
</dbReference>
<dbReference type="GO" id="GO:0004674">
    <property type="term" value="F:protein serine/threonine kinase activity"/>
    <property type="evidence" value="ECO:0007669"/>
    <property type="project" value="TreeGrafter"/>
</dbReference>
<dbReference type="GO" id="GO:0005524">
    <property type="term" value="F:ATP binding"/>
    <property type="evidence" value="ECO:0007669"/>
    <property type="project" value="InterPro"/>
</dbReference>
<accession>A0A9P9FZK4</accession>
<dbReference type="Gene3D" id="1.10.510.10">
    <property type="entry name" value="Transferase(Phosphotransferase) domain 1"/>
    <property type="match status" value="1"/>
</dbReference>
<protein>
    <submittedName>
        <fullName evidence="2">Kinase-like domain-containing protein</fullName>
    </submittedName>
</protein>
<evidence type="ECO:0000313" key="3">
    <source>
        <dbReference type="Proteomes" id="UP000736672"/>
    </source>
</evidence>
<gene>
    <name evidence="2" type="ORF">B0J15DRAFT_377456</name>
</gene>
<dbReference type="PROSITE" id="PS00108">
    <property type="entry name" value="PROTEIN_KINASE_ST"/>
    <property type="match status" value="1"/>
</dbReference>
<evidence type="ECO:0000259" key="1">
    <source>
        <dbReference type="PROSITE" id="PS50011"/>
    </source>
</evidence>
<comment type="caution">
    <text evidence="2">The sequence shown here is derived from an EMBL/GenBank/DDBJ whole genome shotgun (WGS) entry which is preliminary data.</text>
</comment>
<feature type="non-terminal residue" evidence="2">
    <location>
        <position position="1"/>
    </location>
</feature>
<keyword evidence="2" id="KW-0418">Kinase</keyword>
<dbReference type="PANTHER" id="PTHR44167">
    <property type="entry name" value="OVARIAN-SPECIFIC SERINE/THREONINE-PROTEIN KINASE LOK-RELATED"/>
    <property type="match status" value="1"/>
</dbReference>
<dbReference type="OrthoDB" id="4062651at2759"/>
<feature type="non-terminal residue" evidence="2">
    <location>
        <position position="164"/>
    </location>
</feature>
<keyword evidence="2" id="KW-0808">Transferase</keyword>
<dbReference type="InterPro" id="IPR008271">
    <property type="entry name" value="Ser/Thr_kinase_AS"/>
</dbReference>
<dbReference type="Proteomes" id="UP000736672">
    <property type="component" value="Unassembled WGS sequence"/>
</dbReference>
<dbReference type="PROSITE" id="PS50011">
    <property type="entry name" value="PROTEIN_KINASE_DOM"/>
    <property type="match status" value="1"/>
</dbReference>
<dbReference type="SUPFAM" id="SSF56112">
    <property type="entry name" value="Protein kinase-like (PK-like)"/>
    <property type="match status" value="1"/>
</dbReference>
<organism evidence="2 3">
    <name type="scientific">Fusarium solani</name>
    <name type="common">Filamentous fungus</name>
    <dbReference type="NCBI Taxonomy" id="169388"/>
    <lineage>
        <taxon>Eukaryota</taxon>
        <taxon>Fungi</taxon>
        <taxon>Dikarya</taxon>
        <taxon>Ascomycota</taxon>
        <taxon>Pezizomycotina</taxon>
        <taxon>Sordariomycetes</taxon>
        <taxon>Hypocreomycetidae</taxon>
        <taxon>Hypocreales</taxon>
        <taxon>Nectriaceae</taxon>
        <taxon>Fusarium</taxon>
        <taxon>Fusarium solani species complex</taxon>
    </lineage>
</organism>
<dbReference type="SMART" id="SM00220">
    <property type="entry name" value="S_TKc"/>
    <property type="match status" value="1"/>
</dbReference>
<dbReference type="InterPro" id="IPR011009">
    <property type="entry name" value="Kinase-like_dom_sf"/>
</dbReference>
<proteinExistence type="predicted"/>
<reference evidence="2" key="1">
    <citation type="journal article" date="2021" name="Nat. Commun.">
        <title>Genetic determinants of endophytism in the Arabidopsis root mycobiome.</title>
        <authorList>
            <person name="Mesny F."/>
            <person name="Miyauchi S."/>
            <person name="Thiergart T."/>
            <person name="Pickel B."/>
            <person name="Atanasova L."/>
            <person name="Karlsson M."/>
            <person name="Huettel B."/>
            <person name="Barry K.W."/>
            <person name="Haridas S."/>
            <person name="Chen C."/>
            <person name="Bauer D."/>
            <person name="Andreopoulos W."/>
            <person name="Pangilinan J."/>
            <person name="LaButti K."/>
            <person name="Riley R."/>
            <person name="Lipzen A."/>
            <person name="Clum A."/>
            <person name="Drula E."/>
            <person name="Henrissat B."/>
            <person name="Kohler A."/>
            <person name="Grigoriev I.V."/>
            <person name="Martin F.M."/>
            <person name="Hacquard S."/>
        </authorList>
    </citation>
    <scope>NUCLEOTIDE SEQUENCE</scope>
    <source>
        <strain evidence="2">FSSC 5 MPI-SDFR-AT-0091</strain>
    </source>
</reference>
<keyword evidence="3" id="KW-1185">Reference proteome</keyword>
<feature type="domain" description="Protein kinase" evidence="1">
    <location>
        <begin position="1"/>
        <end position="149"/>
    </location>
</feature>
<dbReference type="PANTHER" id="PTHR44167:SF24">
    <property type="entry name" value="SERINE_THREONINE-PROTEIN KINASE CHK2"/>
    <property type="match status" value="1"/>
</dbReference>
<evidence type="ECO:0000313" key="2">
    <source>
        <dbReference type="EMBL" id="KAH7230389.1"/>
    </source>
</evidence>
<dbReference type="EMBL" id="JAGTJS010000037">
    <property type="protein sequence ID" value="KAH7230389.1"/>
    <property type="molecule type" value="Genomic_DNA"/>
</dbReference>
<dbReference type="AlphaFoldDB" id="A0A9P9FZK4"/>
<dbReference type="Pfam" id="PF00069">
    <property type="entry name" value="Pkinase"/>
    <property type="match status" value="1"/>
</dbReference>
<sequence>FEHCLRGLKHIAEEGIVHRDIKPDNILYINSGNDYVFKIGDFGIGNYASAARAMAGTKIYMAPELDQEGGKQTHKMDVWSLHATMLWLFIEDFRSAVDACQTRGGVRKVIQAFSRDDDVQLIQDMAMVDPDKRVFAVDMLARHFDKPEYSIHEAKTSPISPELP</sequence>
<dbReference type="GO" id="GO:0005737">
    <property type="term" value="C:cytoplasm"/>
    <property type="evidence" value="ECO:0007669"/>
    <property type="project" value="TreeGrafter"/>
</dbReference>
<name>A0A9P9FZK4_FUSSL</name>
<dbReference type="GO" id="GO:0005634">
    <property type="term" value="C:nucleus"/>
    <property type="evidence" value="ECO:0007669"/>
    <property type="project" value="TreeGrafter"/>
</dbReference>